<dbReference type="Gene3D" id="1.10.150.80">
    <property type="entry name" value="HRDC domain"/>
    <property type="match status" value="2"/>
</dbReference>
<dbReference type="InterPro" id="IPR012337">
    <property type="entry name" value="RNaseH-like_sf"/>
</dbReference>
<feature type="domain" description="HRDC" evidence="7">
    <location>
        <begin position="254"/>
        <end position="333"/>
    </location>
</feature>
<dbReference type="PANTHER" id="PTHR47649">
    <property type="entry name" value="RIBONUCLEASE D"/>
    <property type="match status" value="1"/>
</dbReference>
<dbReference type="GO" id="GO:0000166">
    <property type="term" value="F:nucleotide binding"/>
    <property type="evidence" value="ECO:0007669"/>
    <property type="project" value="InterPro"/>
</dbReference>
<dbReference type="NCBIfam" id="TIGR01388">
    <property type="entry name" value="rnd"/>
    <property type="match status" value="1"/>
</dbReference>
<dbReference type="SMART" id="SM00341">
    <property type="entry name" value="HRDC"/>
    <property type="match status" value="1"/>
</dbReference>
<dbReference type="CDD" id="cd06142">
    <property type="entry name" value="RNaseD_exo"/>
    <property type="match status" value="1"/>
</dbReference>
<dbReference type="Pfam" id="PF01612">
    <property type="entry name" value="DNA_pol_A_exo1"/>
    <property type="match status" value="1"/>
</dbReference>
<dbReference type="InterPro" id="IPR010997">
    <property type="entry name" value="HRDC-like_sf"/>
</dbReference>
<dbReference type="InterPro" id="IPR002562">
    <property type="entry name" value="3'-5'_exonuclease_dom"/>
</dbReference>
<sequence length="417" mass="47002">MTIVMERIGGQTTSATASSGPIILFTPVCPASLFLLISNQENDVLNYQLITTNIGLKQVCTQARLHQQIALDTEFVRTRTYYPQLGLIQLYDGEQLSLIDPLTITDWLPFQALLRDERVTKFLHAGSEDLEVFFNAFDLSPAPFIDTQILAAFLGKPLSYGFAALVAEYMDVTLDKSESRTDWLARPLSEKQCDYAAADVFYLLPMAIKLVEETEAAGWTNAARDECRLLCQRKQEILAPEAAYREIGNAWQLRGRHLACLQRLAEWRLRKARERDRAVNFVVREENLLQVARCLPSSLGEMDALGLSGPEIRYHGKTLLALVAQTNGIAEADCPPPVINLIDYPGYKKAFKDIKAMVQRYSESSGLSAELLASRRQINRVLNWHWKLTGQDAVPEMLSGWRNNLYGDALREILKEC</sequence>
<evidence type="ECO:0000256" key="4">
    <source>
        <dbReference type="ARBA" id="ARBA00022801"/>
    </source>
</evidence>
<dbReference type="AlphaFoldDB" id="A0A366I6U4"/>
<accession>A0A366I6U4</accession>
<keyword evidence="1 6" id="KW-0963">Cytoplasm</keyword>
<keyword evidence="9" id="KW-1185">Reference proteome</keyword>
<evidence type="ECO:0000313" key="8">
    <source>
        <dbReference type="EMBL" id="RBP63048.1"/>
    </source>
</evidence>
<protein>
    <recommendedName>
        <fullName evidence="6">Ribonuclease D</fullName>
        <shortName evidence="6">RNase D</shortName>
        <ecNumber evidence="6">3.1.13.5</ecNumber>
    </recommendedName>
</protein>
<comment type="subcellular location">
    <subcellularLocation>
        <location evidence="6">Cytoplasm</location>
    </subcellularLocation>
</comment>
<organism evidence="8 9">
    <name type="scientific">Brenneria salicis ATCC 15712 = DSM 30166</name>
    <dbReference type="NCBI Taxonomy" id="714314"/>
    <lineage>
        <taxon>Bacteria</taxon>
        <taxon>Pseudomonadati</taxon>
        <taxon>Pseudomonadota</taxon>
        <taxon>Gammaproteobacteria</taxon>
        <taxon>Enterobacterales</taxon>
        <taxon>Pectobacteriaceae</taxon>
        <taxon>Brenneria</taxon>
    </lineage>
</organism>
<evidence type="ECO:0000256" key="5">
    <source>
        <dbReference type="ARBA" id="ARBA00022839"/>
    </source>
</evidence>
<dbReference type="SUPFAM" id="SSF47819">
    <property type="entry name" value="HRDC-like"/>
    <property type="match status" value="2"/>
</dbReference>
<dbReference type="EC" id="3.1.13.5" evidence="6"/>
<dbReference type="Pfam" id="PF00570">
    <property type="entry name" value="HRDC"/>
    <property type="match status" value="1"/>
</dbReference>
<dbReference type="InterPro" id="IPR002121">
    <property type="entry name" value="HRDC_dom"/>
</dbReference>
<dbReference type="HAMAP" id="MF_01899">
    <property type="entry name" value="RNase_D"/>
    <property type="match status" value="1"/>
</dbReference>
<dbReference type="GO" id="GO:0042780">
    <property type="term" value="P:tRNA 3'-end processing"/>
    <property type="evidence" value="ECO:0007669"/>
    <property type="project" value="UniProtKB-UniRule"/>
</dbReference>
<comment type="similarity">
    <text evidence="6">Belongs to the RNase D family.</text>
</comment>
<dbReference type="Gene3D" id="3.30.420.10">
    <property type="entry name" value="Ribonuclease H-like superfamily/Ribonuclease H"/>
    <property type="match status" value="1"/>
</dbReference>
<dbReference type="Proteomes" id="UP000253046">
    <property type="component" value="Unassembled WGS sequence"/>
</dbReference>
<name>A0A366I6U4_9GAMM</name>
<keyword evidence="4 6" id="KW-0378">Hydrolase</keyword>
<dbReference type="SMART" id="SM00474">
    <property type="entry name" value="35EXOc"/>
    <property type="match status" value="1"/>
</dbReference>
<dbReference type="EMBL" id="QNRY01000013">
    <property type="protein sequence ID" value="RBP63048.1"/>
    <property type="molecule type" value="Genomic_DNA"/>
</dbReference>
<comment type="caution">
    <text evidence="8">The sequence shown here is derived from an EMBL/GenBank/DDBJ whole genome shotgun (WGS) entry which is preliminary data.</text>
</comment>
<comment type="catalytic activity">
    <reaction evidence="6">
        <text>Exonucleolytic cleavage that removes extra residues from the 3'-terminus of tRNA to produce 5'-mononucleotides.</text>
        <dbReference type="EC" id="3.1.13.5"/>
    </reaction>
</comment>
<reference evidence="8 9" key="1">
    <citation type="submission" date="2018-06" db="EMBL/GenBank/DDBJ databases">
        <title>Genomic Encyclopedia of Type Strains, Phase IV (KMG-IV): sequencing the most valuable type-strain genomes for metagenomic binning, comparative biology and taxonomic classification.</title>
        <authorList>
            <person name="Goeker M."/>
        </authorList>
    </citation>
    <scope>NUCLEOTIDE SEQUENCE [LARGE SCALE GENOMIC DNA]</scope>
    <source>
        <strain evidence="8 9">DSM 30166</strain>
    </source>
</reference>
<comment type="function">
    <text evidence="6">Exonuclease involved in the 3' processing of various precursor tRNAs. Initiates hydrolysis at the 3'-terminus of an RNA molecule and releases 5'-mononucleotides.</text>
</comment>
<dbReference type="PROSITE" id="PS50967">
    <property type="entry name" value="HRDC"/>
    <property type="match status" value="1"/>
</dbReference>
<dbReference type="GO" id="GO:0005737">
    <property type="term" value="C:cytoplasm"/>
    <property type="evidence" value="ECO:0007669"/>
    <property type="project" value="UniProtKB-SubCell"/>
</dbReference>
<evidence type="ECO:0000313" key="9">
    <source>
        <dbReference type="Proteomes" id="UP000253046"/>
    </source>
</evidence>
<dbReference type="FunFam" id="3.30.420.10:FF:000060">
    <property type="entry name" value="Ribonuclease D"/>
    <property type="match status" value="1"/>
</dbReference>
<dbReference type="SUPFAM" id="SSF53098">
    <property type="entry name" value="Ribonuclease H-like"/>
    <property type="match status" value="1"/>
</dbReference>
<dbReference type="PANTHER" id="PTHR47649:SF1">
    <property type="entry name" value="RIBONUCLEASE D"/>
    <property type="match status" value="1"/>
</dbReference>
<dbReference type="InterPro" id="IPR006292">
    <property type="entry name" value="RNase_D"/>
</dbReference>
<evidence type="ECO:0000256" key="3">
    <source>
        <dbReference type="ARBA" id="ARBA00022722"/>
    </source>
</evidence>
<dbReference type="GO" id="GO:0008408">
    <property type="term" value="F:3'-5' exonuclease activity"/>
    <property type="evidence" value="ECO:0007669"/>
    <property type="project" value="InterPro"/>
</dbReference>
<keyword evidence="5 6" id="KW-0269">Exonuclease</keyword>
<dbReference type="Pfam" id="PF21293">
    <property type="entry name" value="RNAseD_HRDC_C"/>
    <property type="match status" value="1"/>
</dbReference>
<proteinExistence type="inferred from homology"/>
<dbReference type="GO" id="GO:0003676">
    <property type="term" value="F:nucleic acid binding"/>
    <property type="evidence" value="ECO:0007669"/>
    <property type="project" value="InterPro"/>
</dbReference>
<dbReference type="NCBIfam" id="NF008089">
    <property type="entry name" value="PRK10829.1"/>
    <property type="match status" value="1"/>
</dbReference>
<dbReference type="InterPro" id="IPR048579">
    <property type="entry name" value="RNAseD_HRDC_C"/>
</dbReference>
<evidence type="ECO:0000259" key="7">
    <source>
        <dbReference type="PROSITE" id="PS50967"/>
    </source>
</evidence>
<evidence type="ECO:0000256" key="6">
    <source>
        <dbReference type="HAMAP-Rule" id="MF_01899"/>
    </source>
</evidence>
<dbReference type="GO" id="GO:0033890">
    <property type="term" value="F:ribonuclease D activity"/>
    <property type="evidence" value="ECO:0007669"/>
    <property type="project" value="UniProtKB-UniRule"/>
</dbReference>
<keyword evidence="3 6" id="KW-0540">Nuclease</keyword>
<gene>
    <name evidence="6" type="primary">rnd</name>
    <name evidence="8" type="ORF">DES54_11363</name>
</gene>
<dbReference type="InterPro" id="IPR044876">
    <property type="entry name" value="HRDC_dom_sf"/>
</dbReference>
<comment type="cofactor">
    <cofactor evidence="6">
        <name>a divalent metal cation</name>
        <dbReference type="ChEBI" id="CHEBI:60240"/>
    </cofactor>
</comment>
<dbReference type="InterPro" id="IPR051086">
    <property type="entry name" value="RNase_D-like"/>
</dbReference>
<evidence type="ECO:0000256" key="1">
    <source>
        <dbReference type="ARBA" id="ARBA00022490"/>
    </source>
</evidence>
<evidence type="ECO:0000256" key="2">
    <source>
        <dbReference type="ARBA" id="ARBA00022694"/>
    </source>
</evidence>
<dbReference type="InterPro" id="IPR036397">
    <property type="entry name" value="RNaseH_sf"/>
</dbReference>
<keyword evidence="2 6" id="KW-0819">tRNA processing</keyword>